<accession>A0ABV9SVW6</accession>
<dbReference type="Proteomes" id="UP001595818">
    <property type="component" value="Unassembled WGS sequence"/>
</dbReference>
<evidence type="ECO:0000313" key="2">
    <source>
        <dbReference type="EMBL" id="MFC4870372.1"/>
    </source>
</evidence>
<dbReference type="EMBL" id="JBHSJJ010000001">
    <property type="protein sequence ID" value="MFC4870372.1"/>
    <property type="molecule type" value="Genomic_DNA"/>
</dbReference>
<reference evidence="3" key="1">
    <citation type="journal article" date="2019" name="Int. J. Syst. Evol. Microbiol.">
        <title>The Global Catalogue of Microorganisms (GCM) 10K type strain sequencing project: providing services to taxonomists for standard genome sequencing and annotation.</title>
        <authorList>
            <consortium name="The Broad Institute Genomics Platform"/>
            <consortium name="The Broad Institute Genome Sequencing Center for Infectious Disease"/>
            <person name="Wu L."/>
            <person name="Ma J."/>
        </authorList>
    </citation>
    <scope>NUCLEOTIDE SEQUENCE [LARGE SCALE GENOMIC DNA]</scope>
    <source>
        <strain evidence="3">CGMCC 4.7466</strain>
    </source>
</reference>
<organism evidence="2 3">
    <name type="scientific">Negadavirga shengliensis</name>
    <dbReference type="NCBI Taxonomy" id="1389218"/>
    <lineage>
        <taxon>Bacteria</taxon>
        <taxon>Pseudomonadati</taxon>
        <taxon>Bacteroidota</taxon>
        <taxon>Cytophagia</taxon>
        <taxon>Cytophagales</taxon>
        <taxon>Cyclobacteriaceae</taxon>
        <taxon>Negadavirga</taxon>
    </lineage>
</organism>
<gene>
    <name evidence="2" type="ORF">ACFPFU_01655</name>
</gene>
<proteinExistence type="predicted"/>
<sequence length="1446" mass="165351">MIGVVKNNKKLQRGSKLLLKVTGILVFSFFLLHLGLYYGSDWLLRGFLQRQVEKVSEGKYTVDFGRFYLSIFERGFYIKDFYLSPVDETVFGVGEKPFYQISVPEISLKRLSFSRRDKTIAIGELRLKGPYIQSRQEQDVLEQEDLSPLQLLESEIQKSLGGDIEEVIIHNFYVEEADLLMENFISQKSIKASHTNLYVKDLGVAREKAHDLPFNAEGFTLHLSDFEILLADSIHRVSATSVDISSLDKHIMADQVRISPDFSRETDAYYEISLDNLNVDDADILQMFQTSNVVVGDLNLIGPDFTLYTERTVADGEERTTDLYELIRDVLASISVNTLNISKGKYLQRGVHDANKNRIEAAEINFLMDQVYIGPEESRRRDLFFYAKDAELEIYGARIALADGIHWITGEKVFLSSFKDHVSMTNVEMLPRFDEDDLPDATLFEIEVPKLDFANANLRKIYNENIVDIEEMTIHSPDVLLKDIRGGTENALSGNTLQELTKDFLKAIYIKKLEMSEGSLTLDNHLRIRQDSLSFGKISFTLENFQLDEERTRDEKSRIFFADELRLDIENYALKLSDNLHLFSADRIFIDTKQELLNIEGFRLQPFSTGDIQPILERYGRTTVLDIEIPYFSAIGVDINQAFFEEKLFVKHIDIPSPVIHWKKYIQKEDKEEEEIKIERGDILNLITNYFSVIGVDALTVNEGTFIYDNFANERFRSFAENDVAVSIKGFYLDENSDPLDNRTLFSEEVDINLDNYVFNIADGQYNVVAERISFNSAREEINTFNVRLRPNRFLDKKVSIQAAVPDMSIKGVDLEAFLFENTLSLTNLKLSDANVQLSINRDAGEEEETAGSGGRRRERSLPKTIDIVRIDSILAENARFGISYFLDGNDVQLITTGINMSFSGFMLDSARLTEGDIAGFFDHMSLEADDFTLALKDSIHTINFSKIELDSKSDEIVLENLTIQPNNLNGQLGIPIVQARIPRAIINTRSLIGLQKTGEIDIRRMVLTDPDVTIYLDKSEVATLRGEEEDEKAIQRILEHLRIKNFEISGGRLAIKEKNDISEVSAFENLSIILNDLNFDLTRQQKFDSQFLLNSDYAFELKDYEIDLPDSLNRLRIGLALLSKDRLELQDVTYLPKVGRYQYVRGVGMETDVAEVYVPKVIFTGVDVEKFINENKLRAGTMLVLTPDIEIFRDKRMPPNSDTTKLMPQQLMVASEIFMDLDTLMIRDGTFFYREFPERGMVPGEIRFSRLNAKMFPFRLTQGNLQQREKANISGSFLINDKALLALDASMDFDPPYPVKVEATVGEFELSLINSILESNAFVSVERGTIQGGEWHFIADAESAQGSMTLRYNNLKVRLLDERTLERARGRKGILTFVINALAMRKNNPRKIFNRLVSSPIYEPRDPSKFVFNYMWKATFSGLMGSSGLLQPKIPRKEEEEKQRR</sequence>
<keyword evidence="3" id="KW-1185">Reference proteome</keyword>
<protein>
    <recommendedName>
        <fullName evidence="4">DUF748 domain-containing protein</fullName>
    </recommendedName>
</protein>
<feature type="transmembrane region" description="Helical" evidence="1">
    <location>
        <begin position="17"/>
        <end position="38"/>
    </location>
</feature>
<keyword evidence="1" id="KW-0472">Membrane</keyword>
<keyword evidence="1" id="KW-1133">Transmembrane helix</keyword>
<keyword evidence="1" id="KW-0812">Transmembrane</keyword>
<evidence type="ECO:0008006" key="4">
    <source>
        <dbReference type="Google" id="ProtNLM"/>
    </source>
</evidence>
<comment type="caution">
    <text evidence="2">The sequence shown here is derived from an EMBL/GenBank/DDBJ whole genome shotgun (WGS) entry which is preliminary data.</text>
</comment>
<name>A0ABV9SVW6_9BACT</name>
<dbReference type="RefSeq" id="WP_377060849.1">
    <property type="nucleotide sequence ID" value="NZ_JBHSJJ010000001.1"/>
</dbReference>
<evidence type="ECO:0000256" key="1">
    <source>
        <dbReference type="SAM" id="Phobius"/>
    </source>
</evidence>
<evidence type="ECO:0000313" key="3">
    <source>
        <dbReference type="Proteomes" id="UP001595818"/>
    </source>
</evidence>